<evidence type="ECO:0000313" key="4">
    <source>
        <dbReference type="Proteomes" id="UP000009374"/>
    </source>
</evidence>
<comment type="similarity">
    <text evidence="1">Belongs to the universal stress protein A family.</text>
</comment>
<dbReference type="CDD" id="cd00293">
    <property type="entry name" value="USP-like"/>
    <property type="match status" value="1"/>
</dbReference>
<dbReference type="InterPro" id="IPR006015">
    <property type="entry name" value="Universal_stress_UspA"/>
</dbReference>
<feature type="domain" description="UspA" evidence="2">
    <location>
        <begin position="5"/>
        <end position="147"/>
    </location>
</feature>
<dbReference type="SUPFAM" id="SSF52402">
    <property type="entry name" value="Adenine nucleotide alpha hydrolases-like"/>
    <property type="match status" value="1"/>
</dbReference>
<evidence type="ECO:0000313" key="3">
    <source>
        <dbReference type="EMBL" id="EES52819.1"/>
    </source>
</evidence>
<dbReference type="InterPro" id="IPR006016">
    <property type="entry name" value="UspA"/>
</dbReference>
<sequence length="180" mass="19497">MPTGYRRILIGSDLSRFPADIIEEIRKLAAHGDPIFPEEIHLAFVLEALQDIPIDLPMAGLNLLPVAEEALGRLNLIARDLGSMPTRISTGVYHGKADKILASLAAVLKFDLILVVSHGRPLINRLMTGSLPGSLVHISPVSVLVIKDQARSEELSRSLRAHLPAEVLKPLAQSNGVTDK</sequence>
<evidence type="ECO:0000256" key="1">
    <source>
        <dbReference type="ARBA" id="ARBA00008791"/>
    </source>
</evidence>
<keyword evidence="4" id="KW-1185">Reference proteome</keyword>
<dbReference type="Pfam" id="PF00582">
    <property type="entry name" value="Usp"/>
    <property type="match status" value="1"/>
</dbReference>
<dbReference type="Proteomes" id="UP000009374">
    <property type="component" value="Unassembled WGS sequence"/>
</dbReference>
<name>C6HXJ0_9BACT</name>
<dbReference type="AlphaFoldDB" id="C6HXJ0"/>
<dbReference type="EMBL" id="GG693873">
    <property type="protein sequence ID" value="EES52819.1"/>
    <property type="molecule type" value="Genomic_DNA"/>
</dbReference>
<accession>C6HXJ0</accession>
<dbReference type="PRINTS" id="PR01438">
    <property type="entry name" value="UNVRSLSTRESS"/>
</dbReference>
<dbReference type="Gene3D" id="3.40.50.620">
    <property type="entry name" value="HUPs"/>
    <property type="match status" value="1"/>
</dbReference>
<dbReference type="InterPro" id="IPR014729">
    <property type="entry name" value="Rossmann-like_a/b/a_fold"/>
</dbReference>
<organism evidence="3 4">
    <name type="scientific">Leptospirillum ferrodiazotrophum</name>
    <dbReference type="NCBI Taxonomy" id="412449"/>
    <lineage>
        <taxon>Bacteria</taxon>
        <taxon>Pseudomonadati</taxon>
        <taxon>Nitrospirota</taxon>
        <taxon>Nitrospiria</taxon>
        <taxon>Nitrospirales</taxon>
        <taxon>Nitrospiraceae</taxon>
        <taxon>Leptospirillum</taxon>
    </lineage>
</organism>
<protein>
    <recommendedName>
        <fullName evidence="2">UspA domain-containing protein</fullName>
    </recommendedName>
</protein>
<proteinExistence type="inferred from homology"/>
<gene>
    <name evidence="3" type="ORF">UBAL3_92050190</name>
</gene>
<reference evidence="3 4" key="1">
    <citation type="journal article" date="2009" name="Appl. Environ. Microbiol.">
        <title>Community genomic and proteomic analyses of chemoautotrophic iron-oxidizing "Leptospirillum rubarum" (Group II) and "Leptospirillum ferrodiazotrophum" (Group III) bacteria in acid mine drainage biofilms.</title>
        <authorList>
            <person name="Goltsman D.S."/>
            <person name="Denef V.J."/>
            <person name="Singer S.W."/>
            <person name="VerBerkmoes N.C."/>
            <person name="Lefsrud M."/>
            <person name="Mueller R.S."/>
            <person name="Dick G.J."/>
            <person name="Sun C.L."/>
            <person name="Wheeler K.E."/>
            <person name="Zemla A."/>
            <person name="Baker B.J."/>
            <person name="Hauser L."/>
            <person name="Land M."/>
            <person name="Shah M.B."/>
            <person name="Thelen M.P."/>
            <person name="Hettich R.L."/>
            <person name="Banfield J.F."/>
        </authorList>
    </citation>
    <scope>NUCLEOTIDE SEQUENCE [LARGE SCALE GENOMIC DNA]</scope>
</reference>
<evidence type="ECO:0000259" key="2">
    <source>
        <dbReference type="Pfam" id="PF00582"/>
    </source>
</evidence>